<feature type="domain" description="Thioredoxin" evidence="3">
    <location>
        <begin position="1"/>
        <end position="139"/>
    </location>
</feature>
<dbReference type="InterPro" id="IPR013766">
    <property type="entry name" value="Thioredoxin_domain"/>
</dbReference>
<dbReference type="PROSITE" id="PS51352">
    <property type="entry name" value="THIOREDOXIN_2"/>
    <property type="match status" value="1"/>
</dbReference>
<dbReference type="CDD" id="cd09212">
    <property type="entry name" value="PUB"/>
    <property type="match status" value="1"/>
</dbReference>
<dbReference type="AlphaFoldDB" id="A0A3S5AEZ7"/>
<comment type="caution">
    <text evidence="4">The sequence shown here is derived from an EMBL/GenBank/DDBJ whole genome shotgun (WGS) entry which is preliminary data.</text>
</comment>
<dbReference type="Gene3D" id="1.20.58.2190">
    <property type="match status" value="1"/>
</dbReference>
<dbReference type="SUPFAM" id="SSF143503">
    <property type="entry name" value="PUG domain-like"/>
    <property type="match status" value="1"/>
</dbReference>
<protein>
    <recommendedName>
        <fullName evidence="3">Thioredoxin domain-containing protein</fullName>
    </recommendedName>
</protein>
<proteinExistence type="predicted"/>
<keyword evidence="2" id="KW-1133">Transmembrane helix</keyword>
<keyword evidence="5" id="KW-1185">Reference proteome</keyword>
<gene>
    <name evidence="4" type="ORF">PXEA_LOCUS12235</name>
</gene>
<evidence type="ECO:0000256" key="1">
    <source>
        <dbReference type="ARBA" id="ARBA00023157"/>
    </source>
</evidence>
<dbReference type="SMART" id="SM00580">
    <property type="entry name" value="PUG"/>
    <property type="match status" value="1"/>
</dbReference>
<evidence type="ECO:0000259" key="3">
    <source>
        <dbReference type="PROSITE" id="PS51352"/>
    </source>
</evidence>
<evidence type="ECO:0000313" key="4">
    <source>
        <dbReference type="EMBL" id="VEL18795.1"/>
    </source>
</evidence>
<dbReference type="Pfam" id="PF00085">
    <property type="entry name" value="Thioredoxin"/>
    <property type="match status" value="1"/>
</dbReference>
<dbReference type="InterPro" id="IPR036249">
    <property type="entry name" value="Thioredoxin-like_sf"/>
</dbReference>
<sequence>MPVKQLTNLASFENELKSAHTKNKLLVVDYFANWCGPCLRAAPIFESLSDKYASSNVIFARVDTDLSPDISSKHNISRLPTFKCFENMSCVWTVTGRLWLDLNEVTRLIDESIVEDSVREINTCQDSNARLRALAALKRIAGNIIEHPLEKKYRSINLSNKLFESTLLVVPGAMQFLFSMGFTVLYSFSNFENLDLIFIKFN</sequence>
<organism evidence="4 5">
    <name type="scientific">Protopolystoma xenopodis</name>
    <dbReference type="NCBI Taxonomy" id="117903"/>
    <lineage>
        <taxon>Eukaryota</taxon>
        <taxon>Metazoa</taxon>
        <taxon>Spiralia</taxon>
        <taxon>Lophotrochozoa</taxon>
        <taxon>Platyhelminthes</taxon>
        <taxon>Monogenea</taxon>
        <taxon>Polyopisthocotylea</taxon>
        <taxon>Polystomatidea</taxon>
        <taxon>Polystomatidae</taxon>
        <taxon>Protopolystoma</taxon>
    </lineage>
</organism>
<name>A0A3S5AEZ7_9PLAT</name>
<accession>A0A3S5AEZ7</accession>
<dbReference type="Gene3D" id="3.40.30.10">
    <property type="entry name" value="Glutaredoxin"/>
    <property type="match status" value="1"/>
</dbReference>
<evidence type="ECO:0000256" key="2">
    <source>
        <dbReference type="SAM" id="Phobius"/>
    </source>
</evidence>
<dbReference type="Proteomes" id="UP000784294">
    <property type="component" value="Unassembled WGS sequence"/>
</dbReference>
<feature type="transmembrane region" description="Helical" evidence="2">
    <location>
        <begin position="162"/>
        <end position="188"/>
    </location>
</feature>
<dbReference type="Pfam" id="PF09409">
    <property type="entry name" value="PUB"/>
    <property type="match status" value="1"/>
</dbReference>
<dbReference type="OrthoDB" id="409136at2759"/>
<keyword evidence="2" id="KW-0472">Membrane</keyword>
<keyword evidence="1" id="KW-1015">Disulfide bond</keyword>
<dbReference type="InterPro" id="IPR036339">
    <property type="entry name" value="PUB-like_dom_sf"/>
</dbReference>
<dbReference type="InterPro" id="IPR018997">
    <property type="entry name" value="PUB_domain"/>
</dbReference>
<reference evidence="4" key="1">
    <citation type="submission" date="2018-11" db="EMBL/GenBank/DDBJ databases">
        <authorList>
            <consortium name="Pathogen Informatics"/>
        </authorList>
    </citation>
    <scope>NUCLEOTIDE SEQUENCE</scope>
</reference>
<keyword evidence="2" id="KW-0812">Transmembrane</keyword>
<dbReference type="SUPFAM" id="SSF52833">
    <property type="entry name" value="Thioredoxin-like"/>
    <property type="match status" value="1"/>
</dbReference>
<dbReference type="PANTHER" id="PTHR46115">
    <property type="entry name" value="THIOREDOXIN-LIKE PROTEIN 1"/>
    <property type="match status" value="1"/>
</dbReference>
<dbReference type="CDD" id="cd02947">
    <property type="entry name" value="TRX_family"/>
    <property type="match status" value="1"/>
</dbReference>
<evidence type="ECO:0000313" key="5">
    <source>
        <dbReference type="Proteomes" id="UP000784294"/>
    </source>
</evidence>
<dbReference type="EMBL" id="CAAALY010038702">
    <property type="protein sequence ID" value="VEL18795.1"/>
    <property type="molecule type" value="Genomic_DNA"/>
</dbReference>